<evidence type="ECO:0000256" key="3">
    <source>
        <dbReference type="ARBA" id="ARBA00022691"/>
    </source>
</evidence>
<keyword evidence="6" id="KW-0413">Isomerase</keyword>
<dbReference type="InterPro" id="IPR042119">
    <property type="entry name" value="QueA_dom2"/>
</dbReference>
<evidence type="ECO:0000256" key="1">
    <source>
        <dbReference type="ARBA" id="ARBA00022490"/>
    </source>
</evidence>
<dbReference type="Pfam" id="PF02547">
    <property type="entry name" value="Queuosine_synth"/>
    <property type="match status" value="1"/>
</dbReference>
<organism evidence="6 7">
    <name type="scientific">Sulfuricurvum kujiense</name>
    <dbReference type="NCBI Taxonomy" id="148813"/>
    <lineage>
        <taxon>Bacteria</taxon>
        <taxon>Pseudomonadati</taxon>
        <taxon>Campylobacterota</taxon>
        <taxon>Epsilonproteobacteria</taxon>
        <taxon>Campylobacterales</taxon>
        <taxon>Sulfurimonadaceae</taxon>
        <taxon>Sulfuricurvum</taxon>
    </lineage>
</organism>
<keyword evidence="1 5" id="KW-0963">Cytoplasm</keyword>
<dbReference type="Gene3D" id="3.40.1780.10">
    <property type="entry name" value="QueA-like"/>
    <property type="match status" value="1"/>
</dbReference>
<comment type="subcellular location">
    <subcellularLocation>
        <location evidence="5">Cytoplasm</location>
    </subcellularLocation>
</comment>
<reference evidence="6 7" key="1">
    <citation type="journal article" date="2017" name="Front. Microbiol.">
        <title>Comparative Genomic Analysis of the Class Epsilonproteobacteria and Proposed Reclassification to Epsilonbacteraeota (phyl. nov.).</title>
        <authorList>
            <person name="Waite D.W."/>
            <person name="Vanwonterghem I."/>
            <person name="Rinke C."/>
            <person name="Parks D.H."/>
            <person name="Zhang Y."/>
            <person name="Takai K."/>
            <person name="Sievert S.M."/>
            <person name="Simon J."/>
            <person name="Campbell B.J."/>
            <person name="Hanson T.E."/>
            <person name="Woyke T."/>
            <person name="Klotz M.G."/>
            <person name="Hugenholtz P."/>
        </authorList>
    </citation>
    <scope>NUCLEOTIDE SEQUENCE [LARGE SCALE GENOMIC DNA]</scope>
    <source>
        <strain evidence="6">UBA12443</strain>
    </source>
</reference>
<dbReference type="NCBIfam" id="NF001140">
    <property type="entry name" value="PRK00147.1"/>
    <property type="match status" value="1"/>
</dbReference>
<dbReference type="GO" id="GO:0005737">
    <property type="term" value="C:cytoplasm"/>
    <property type="evidence" value="ECO:0007669"/>
    <property type="project" value="UniProtKB-SubCell"/>
</dbReference>
<comment type="caution">
    <text evidence="6">The sequence shown here is derived from an EMBL/GenBank/DDBJ whole genome shotgun (WGS) entry which is preliminary data.</text>
</comment>
<dbReference type="GO" id="GO:0008616">
    <property type="term" value="P:tRNA queuosine(34) biosynthetic process"/>
    <property type="evidence" value="ECO:0007669"/>
    <property type="project" value="UniProtKB-UniRule"/>
</dbReference>
<dbReference type="PANTHER" id="PTHR30307">
    <property type="entry name" value="S-ADENOSYLMETHIONINE:TRNA RIBOSYLTRANSFERASE-ISOMERASE"/>
    <property type="match status" value="1"/>
</dbReference>
<dbReference type="Proteomes" id="UP000228859">
    <property type="component" value="Unassembled WGS sequence"/>
</dbReference>
<comment type="pathway">
    <text evidence="5">tRNA modification; tRNA-queuosine biosynthesis.</text>
</comment>
<evidence type="ECO:0000256" key="5">
    <source>
        <dbReference type="HAMAP-Rule" id="MF_00113"/>
    </source>
</evidence>
<keyword evidence="4 5" id="KW-0671">Queuosine biosynthesis</keyword>
<dbReference type="EC" id="2.4.99.17" evidence="5"/>
<dbReference type="SUPFAM" id="SSF111337">
    <property type="entry name" value="QueA-like"/>
    <property type="match status" value="1"/>
</dbReference>
<evidence type="ECO:0000313" key="7">
    <source>
        <dbReference type="Proteomes" id="UP000228859"/>
    </source>
</evidence>
<dbReference type="InterPro" id="IPR003699">
    <property type="entry name" value="QueA"/>
</dbReference>
<evidence type="ECO:0000256" key="2">
    <source>
        <dbReference type="ARBA" id="ARBA00022679"/>
    </source>
</evidence>
<dbReference type="InterPro" id="IPR036100">
    <property type="entry name" value="QueA_sf"/>
</dbReference>
<comment type="subunit">
    <text evidence="5">Monomer.</text>
</comment>
<proteinExistence type="inferred from homology"/>
<dbReference type="PANTHER" id="PTHR30307:SF0">
    <property type="entry name" value="S-ADENOSYLMETHIONINE:TRNA RIBOSYLTRANSFERASE-ISOMERASE"/>
    <property type="match status" value="1"/>
</dbReference>
<dbReference type="AlphaFoldDB" id="A0A2D3WIQ2"/>
<sequence length="370" mass="42374">MEFLFLSFVLLIRHRKKKPIWLKTKKRRLTNLDPLLTSSYHYELPDELIATHPIHPRDHARLLVYNRSDKTITHARFDALESFLPQNCGIIFNDTKVIKARLYGKKESGGAIELLINRPLDAYAINVYIKGRVKLNTLLLFDADLTARITALNEDGSREVNFYLRECRIRFEELLPILEKVGHIPLPPYLGREDNSEDEREYQSVFAHYEGAVAAPTASLHFSDKLFEAVCSSHPHAFVTLHVGSGTFKPVEAEIITDHPMHSEYFDISASAQELLHSDIPLLSIGTTSTRTVEYHVRTQELSGEANLFLHPNNPPQRVNHLLTNFHLPQSTLLMLVASFVGLEETHRIYQSAIDEKYRFFSYGDAMLIL</sequence>
<evidence type="ECO:0000256" key="4">
    <source>
        <dbReference type="ARBA" id="ARBA00022785"/>
    </source>
</evidence>
<dbReference type="HAMAP" id="MF_00113">
    <property type="entry name" value="QueA"/>
    <property type="match status" value="1"/>
</dbReference>
<keyword evidence="3 5" id="KW-0949">S-adenosyl-L-methionine</keyword>
<name>A0A2D3WIQ2_9BACT</name>
<dbReference type="NCBIfam" id="TIGR00113">
    <property type="entry name" value="queA"/>
    <property type="match status" value="1"/>
</dbReference>
<protein>
    <recommendedName>
        <fullName evidence="5">S-adenosylmethionine:tRNA ribosyltransferase-isomerase</fullName>
        <ecNumber evidence="5">2.4.99.17</ecNumber>
    </recommendedName>
    <alternativeName>
        <fullName evidence="5">Queuosine biosynthesis protein QueA</fullName>
    </alternativeName>
</protein>
<accession>A0A2D3WIQ2</accession>
<gene>
    <name evidence="5" type="primary">queA</name>
    <name evidence="6" type="ORF">CFH83_07355</name>
</gene>
<evidence type="ECO:0000313" key="6">
    <source>
        <dbReference type="EMBL" id="DAB38156.1"/>
    </source>
</evidence>
<comment type="function">
    <text evidence="5">Transfers and isomerizes the ribose moiety from AdoMet to the 7-aminomethyl group of 7-deazaguanine (preQ1-tRNA) to give epoxyqueuosine (oQ-tRNA).</text>
</comment>
<dbReference type="EMBL" id="DLUI01000104">
    <property type="protein sequence ID" value="DAB38156.1"/>
    <property type="molecule type" value="Genomic_DNA"/>
</dbReference>
<dbReference type="UniPathway" id="UPA00392"/>
<dbReference type="InterPro" id="IPR042118">
    <property type="entry name" value="QueA_dom1"/>
</dbReference>
<keyword evidence="2 5" id="KW-0808">Transferase</keyword>
<comment type="catalytic activity">
    <reaction evidence="5">
        <text>7-aminomethyl-7-carbaguanosine(34) in tRNA + S-adenosyl-L-methionine = epoxyqueuosine(34) in tRNA + adenine + L-methionine + 2 H(+)</text>
        <dbReference type="Rhea" id="RHEA:32155"/>
        <dbReference type="Rhea" id="RHEA-COMP:10342"/>
        <dbReference type="Rhea" id="RHEA-COMP:18582"/>
        <dbReference type="ChEBI" id="CHEBI:15378"/>
        <dbReference type="ChEBI" id="CHEBI:16708"/>
        <dbReference type="ChEBI" id="CHEBI:57844"/>
        <dbReference type="ChEBI" id="CHEBI:59789"/>
        <dbReference type="ChEBI" id="CHEBI:82833"/>
        <dbReference type="ChEBI" id="CHEBI:194443"/>
        <dbReference type="EC" id="2.4.99.17"/>
    </reaction>
</comment>
<dbReference type="Gene3D" id="2.40.10.240">
    <property type="entry name" value="QueA-like"/>
    <property type="match status" value="1"/>
</dbReference>
<comment type="similarity">
    <text evidence="5">Belongs to the QueA family.</text>
</comment>
<dbReference type="GO" id="GO:0051075">
    <property type="term" value="F:S-adenosylmethionine:tRNA ribosyltransferase-isomerase activity"/>
    <property type="evidence" value="ECO:0007669"/>
    <property type="project" value="UniProtKB-EC"/>
</dbReference>